<dbReference type="Proteomes" id="UP000029393">
    <property type="component" value="Unassembled WGS sequence"/>
</dbReference>
<dbReference type="STRING" id="1384056.N787_13905"/>
<evidence type="ECO:0000313" key="2">
    <source>
        <dbReference type="EMBL" id="KFN43729.1"/>
    </source>
</evidence>
<dbReference type="OrthoDB" id="6190309at2"/>
<dbReference type="Gene3D" id="1.10.3210.40">
    <property type="match status" value="1"/>
</dbReference>
<dbReference type="CDD" id="cd00077">
    <property type="entry name" value="HDc"/>
    <property type="match status" value="1"/>
</dbReference>
<dbReference type="InterPro" id="IPR011119">
    <property type="entry name" value="Unchr_helicase_relaxase_TraI"/>
</dbReference>
<dbReference type="EMBL" id="AVCK01000039">
    <property type="protein sequence ID" value="KFN43729.1"/>
    <property type="molecule type" value="Genomic_DNA"/>
</dbReference>
<dbReference type="RefSeq" id="WP_034213934.1">
    <property type="nucleotide sequence ID" value="NZ_AVCK01000039.1"/>
</dbReference>
<reference evidence="2 3" key="1">
    <citation type="submission" date="2013-09" db="EMBL/GenBank/DDBJ databases">
        <title>Genome sequencing of Arenimonas metalli.</title>
        <authorList>
            <person name="Chen F."/>
            <person name="Wang G."/>
        </authorList>
    </citation>
    <scope>NUCLEOTIDE SEQUENCE [LARGE SCALE GENOMIC DNA]</scope>
    <source>
        <strain evidence="2 3">CF5-1</strain>
    </source>
</reference>
<dbReference type="InterPro" id="IPR003607">
    <property type="entry name" value="HD/PDEase_dom"/>
</dbReference>
<dbReference type="AlphaFoldDB" id="A0A091AYI6"/>
<name>A0A091AYI6_9GAMM</name>
<evidence type="ECO:0000313" key="3">
    <source>
        <dbReference type="Proteomes" id="UP000029393"/>
    </source>
</evidence>
<keyword evidence="3" id="KW-1185">Reference proteome</keyword>
<comment type="caution">
    <text evidence="2">The sequence shown here is derived from an EMBL/GenBank/DDBJ whole genome shotgun (WGS) entry which is preliminary data.</text>
</comment>
<organism evidence="2 3">
    <name type="scientific">Arenimonas metalli CF5-1</name>
    <dbReference type="NCBI Taxonomy" id="1384056"/>
    <lineage>
        <taxon>Bacteria</taxon>
        <taxon>Pseudomonadati</taxon>
        <taxon>Pseudomonadota</taxon>
        <taxon>Gammaproteobacteria</taxon>
        <taxon>Lysobacterales</taxon>
        <taxon>Lysobacteraceae</taxon>
        <taxon>Arenimonas</taxon>
    </lineage>
</organism>
<sequence>MNDPKYIAPETYRFPAIVEMLPGYDPNHGVRCRLYHQHGCVDAWTWLSLDPIPNVLYWGWVSTMDIGSAYNDLLLLGLRENPDQLLANLLPENLCPIDGVVRQVSALIDGLRNKPLRRFMTRTLLNQEALHGYWTSPASRRDHHAYPGGLAEHSLEVATMLATSSGLPDEDRELGIVFALLHDYGKIWCYDPVSFDPVDPREHEAHGLAKLEFDLLYLRRENARLGDRMVELLGGARAPREGRYPLAIGRIVRSFDQMSCEKTRRNLTKSPTTLAAEEFA</sequence>
<gene>
    <name evidence="2" type="ORF">N787_13905</name>
</gene>
<accession>A0A091AYI6</accession>
<dbReference type="Pfam" id="PF07514">
    <property type="entry name" value="TraI_2"/>
    <property type="match status" value="1"/>
</dbReference>
<evidence type="ECO:0000259" key="1">
    <source>
        <dbReference type="Pfam" id="PF07514"/>
    </source>
</evidence>
<dbReference type="SUPFAM" id="SSF109604">
    <property type="entry name" value="HD-domain/PDEase-like"/>
    <property type="match status" value="1"/>
</dbReference>
<dbReference type="eggNOG" id="COG3481">
    <property type="taxonomic scope" value="Bacteria"/>
</dbReference>
<feature type="domain" description="Uncharacterised" evidence="1">
    <location>
        <begin position="113"/>
        <end position="161"/>
    </location>
</feature>
<protein>
    <recommendedName>
        <fullName evidence="1">Uncharacterized domain-containing protein</fullName>
    </recommendedName>
</protein>
<proteinExistence type="predicted"/>
<dbReference type="PATRIC" id="fig|1384056.3.peg.2124"/>